<feature type="domain" description="DUF3298" evidence="2">
    <location>
        <begin position="223"/>
        <end position="253"/>
    </location>
</feature>
<dbReference type="STRING" id="1602171.ST44_03160"/>
<dbReference type="Proteomes" id="UP000032046">
    <property type="component" value="Unassembled WGS sequence"/>
</dbReference>
<dbReference type="RefSeq" id="WP_042518046.1">
    <property type="nucleotide sequence ID" value="NZ_JXQK01000040.1"/>
</dbReference>
<protein>
    <recommendedName>
        <fullName evidence="2">DUF3298 domain-containing protein</fullName>
    </recommendedName>
</protein>
<dbReference type="Gene3D" id="3.30.565.40">
    <property type="entry name" value="Fervidobacterium nodosum Rt17-B1 like"/>
    <property type="match status" value="1"/>
</dbReference>
<organism evidence="3 4">
    <name type="scientific">Prevotella pectinovora</name>
    <dbReference type="NCBI Taxonomy" id="1602169"/>
    <lineage>
        <taxon>Bacteria</taxon>
        <taxon>Pseudomonadati</taxon>
        <taxon>Bacteroidota</taxon>
        <taxon>Bacteroidia</taxon>
        <taxon>Bacteroidales</taxon>
        <taxon>Prevotellaceae</taxon>
        <taxon>Prevotella</taxon>
    </lineage>
</organism>
<evidence type="ECO:0000313" key="3">
    <source>
        <dbReference type="EMBL" id="KIP63575.1"/>
    </source>
</evidence>
<dbReference type="InterPro" id="IPR037126">
    <property type="entry name" value="PdaC/RsiV-like_sf"/>
</dbReference>
<dbReference type="InterPro" id="IPR021729">
    <property type="entry name" value="DUF3298"/>
</dbReference>
<sequence>MKTKGIILGALATLVMFSCGGNKATASEQLQTDSVVYNHSDKRMEIRIVFDYPTAGNQYLKNSIAEYISEQLGATYMGSLGNKDSLLQHYVADTKKYLNANIEELGLDADQMVSWSADIRKDCETDKYVTYTCGIYQYLGGAHGMGNMSGMTFRKSDGRRFGSEILKQSVYGDRSFNTILKEGMKDYFQEFDGKRMSDDELQSMIVGADCTVDFLPMPKTAPYLTKEGVMIIYQPYELFSYAAGCVRFIVPFSKIKPYLNAEVLKML</sequence>
<proteinExistence type="predicted"/>
<reference evidence="3 4" key="1">
    <citation type="submission" date="2015-01" db="EMBL/GenBank/DDBJ databases">
        <title>Comparative genomics of non-oral Prevotella species.</title>
        <authorList>
            <person name="Accetto T."/>
            <person name="Nograsek B."/>
            <person name="Avgustin G."/>
        </authorList>
    </citation>
    <scope>NUCLEOTIDE SEQUENCE [LARGE SCALE GENOMIC DNA]</scope>
    <source>
        <strain evidence="3 4">P5-119</strain>
    </source>
</reference>
<dbReference type="Gene3D" id="3.90.640.20">
    <property type="entry name" value="Heat-shock cognate protein, ATPase"/>
    <property type="match status" value="1"/>
</dbReference>
<feature type="signal peptide" evidence="1">
    <location>
        <begin position="1"/>
        <end position="20"/>
    </location>
</feature>
<keyword evidence="1" id="KW-0732">Signal</keyword>
<comment type="caution">
    <text evidence="3">The sequence shown here is derived from an EMBL/GenBank/DDBJ whole genome shotgun (WGS) entry which is preliminary data.</text>
</comment>
<feature type="chain" id="PRO_5002230256" description="DUF3298 domain-containing protein" evidence="1">
    <location>
        <begin position="21"/>
        <end position="267"/>
    </location>
</feature>
<accession>A0A0D0J1D3</accession>
<name>A0A0D0J1D3_9BACT</name>
<dbReference type="AlphaFoldDB" id="A0A0D0J1D3"/>
<keyword evidence="4" id="KW-1185">Reference proteome</keyword>
<evidence type="ECO:0000313" key="4">
    <source>
        <dbReference type="Proteomes" id="UP000032046"/>
    </source>
</evidence>
<evidence type="ECO:0000256" key="1">
    <source>
        <dbReference type="SAM" id="SignalP"/>
    </source>
</evidence>
<dbReference type="Pfam" id="PF11738">
    <property type="entry name" value="DUF3298"/>
    <property type="match status" value="1"/>
</dbReference>
<gene>
    <name evidence="3" type="ORF">ST44_03160</name>
</gene>
<dbReference type="PROSITE" id="PS51257">
    <property type="entry name" value="PROKAR_LIPOPROTEIN"/>
    <property type="match status" value="1"/>
</dbReference>
<evidence type="ECO:0000259" key="2">
    <source>
        <dbReference type="Pfam" id="PF11738"/>
    </source>
</evidence>
<dbReference type="EMBL" id="JXQK01000040">
    <property type="protein sequence ID" value="KIP63575.1"/>
    <property type="molecule type" value="Genomic_DNA"/>
</dbReference>